<organism evidence="2 3">
    <name type="scientific">Prunus mume</name>
    <name type="common">Japanese apricot</name>
    <name type="synonym">Armeniaca mume</name>
    <dbReference type="NCBI Taxonomy" id="102107"/>
    <lineage>
        <taxon>Eukaryota</taxon>
        <taxon>Viridiplantae</taxon>
        <taxon>Streptophyta</taxon>
        <taxon>Embryophyta</taxon>
        <taxon>Tracheophyta</taxon>
        <taxon>Spermatophyta</taxon>
        <taxon>Magnoliopsida</taxon>
        <taxon>eudicotyledons</taxon>
        <taxon>Gunneridae</taxon>
        <taxon>Pentapetalae</taxon>
        <taxon>rosids</taxon>
        <taxon>fabids</taxon>
        <taxon>Rosales</taxon>
        <taxon>Rosaceae</taxon>
        <taxon>Amygdaloideae</taxon>
        <taxon>Amygdaleae</taxon>
        <taxon>Prunus</taxon>
    </lineage>
</organism>
<evidence type="ECO:0000256" key="1">
    <source>
        <dbReference type="SAM" id="MobiDB-lite"/>
    </source>
</evidence>
<feature type="compositionally biased region" description="Pro residues" evidence="1">
    <location>
        <begin position="13"/>
        <end position="31"/>
    </location>
</feature>
<dbReference type="Proteomes" id="UP000694861">
    <property type="component" value="Linkage group LG5"/>
</dbReference>
<dbReference type="GeneID" id="103332998"/>
<evidence type="ECO:0000313" key="2">
    <source>
        <dbReference type="Proteomes" id="UP000694861"/>
    </source>
</evidence>
<evidence type="ECO:0000313" key="3">
    <source>
        <dbReference type="RefSeq" id="XP_008234015.1"/>
    </source>
</evidence>
<feature type="region of interest" description="Disordered" evidence="1">
    <location>
        <begin position="1"/>
        <end position="48"/>
    </location>
</feature>
<dbReference type="RefSeq" id="XP_008234015.1">
    <property type="nucleotide sequence ID" value="XM_008235793.1"/>
</dbReference>
<proteinExistence type="predicted"/>
<keyword evidence="2" id="KW-1185">Reference proteome</keyword>
<reference evidence="2" key="1">
    <citation type="journal article" date="2012" name="Nat. Commun.">
        <title>The genome of Prunus mume.</title>
        <authorList>
            <person name="Zhang Q."/>
            <person name="Chen W."/>
            <person name="Sun L."/>
            <person name="Zhao F."/>
            <person name="Huang B."/>
            <person name="Yang W."/>
            <person name="Tao Y."/>
            <person name="Wang J."/>
            <person name="Yuan Z."/>
            <person name="Fan G."/>
            <person name="Xing Z."/>
            <person name="Han C."/>
            <person name="Pan H."/>
            <person name="Zhong X."/>
            <person name="Shi W."/>
            <person name="Liang X."/>
            <person name="Du D."/>
            <person name="Sun F."/>
            <person name="Xu Z."/>
            <person name="Hao R."/>
            <person name="Lv T."/>
            <person name="Lv Y."/>
            <person name="Zheng Z."/>
            <person name="Sun M."/>
            <person name="Luo L."/>
            <person name="Cai M."/>
            <person name="Gao Y."/>
            <person name="Wang J."/>
            <person name="Yin Y."/>
            <person name="Xu X."/>
            <person name="Cheng T."/>
            <person name="Wang J."/>
        </authorList>
    </citation>
    <scope>NUCLEOTIDE SEQUENCE [LARGE SCALE GENOMIC DNA]</scope>
</reference>
<reference evidence="3" key="2">
    <citation type="submission" date="2025-08" db="UniProtKB">
        <authorList>
            <consortium name="RefSeq"/>
        </authorList>
    </citation>
    <scope>IDENTIFICATION</scope>
</reference>
<name>A0ABM0P3W9_PRUMU</name>
<accession>A0ABM0P3W9</accession>
<sequence>MASPSDSEASVPPSTPLTPQPTGPLLPPQPTLAPTAVAASPPRNPIDSFYAELNAKGYEFAEPEHPPEVEPEHPPEVAAAIKLKILIDGKDLNMAIAENAAATSKATRGPKAPKTPKTLKAPKAPKAPPMKLRILMNGKDLALSIAEAAEAAAAATATVPTPGFKKPTLPVDVNPEAEPAVVIKEMYNQMEAAAILKSPVQLQASDDSFKQKESDELMLLVEEARDAVAFTESPAAPASAIDVRNRAIVDLLHRRQLARNIFVTHNLGFPRVLHWLVSNNLINCMQWITPDAFAVNDLGGVAQLIEWGFLGRISNLSEFSLTLEVFGFVGVSQDGKVFKHKNDLFIEGRQDLLNDIRA</sequence>
<gene>
    <name evidence="3" type="primary">LOC103332998</name>
</gene>
<feature type="compositionally biased region" description="Low complexity" evidence="1">
    <location>
        <begin position="110"/>
        <end position="126"/>
    </location>
</feature>
<protein>
    <submittedName>
        <fullName evidence="3">Uncharacterized protein C6orf132-like</fullName>
    </submittedName>
</protein>
<feature type="region of interest" description="Disordered" evidence="1">
    <location>
        <begin position="103"/>
        <end position="126"/>
    </location>
</feature>